<dbReference type="Pfam" id="PF02482">
    <property type="entry name" value="Ribosomal_S30AE"/>
    <property type="match status" value="1"/>
</dbReference>
<protein>
    <recommendedName>
        <fullName evidence="4">Ribosome hibernation promoting factor</fullName>
    </recommendedName>
    <alternativeName>
        <fullName evidence="5">Hibernation factor HPF</fullName>
    </alternativeName>
</protein>
<dbReference type="InterPro" id="IPR050574">
    <property type="entry name" value="HPF/YfiA_ribosome-assoc"/>
</dbReference>
<dbReference type="Gene3D" id="3.30.160.100">
    <property type="entry name" value="Ribosome hibernation promotion factor-like"/>
    <property type="match status" value="1"/>
</dbReference>
<reference evidence="6" key="1">
    <citation type="journal article" date="2016" name="Int. J. Syst. Evol. Microbiol.">
        <title>Pseudoxanthomonas helianthi sp. nov., isolated from roots of Jerusalem artichoke (Helianthus tuberosus).</title>
        <authorList>
            <person name="Kittiwongwattana C."/>
            <person name="Thawai C."/>
        </authorList>
    </citation>
    <scope>NUCLEOTIDE SEQUENCE</scope>
    <source>
        <strain evidence="6">110414</strain>
    </source>
</reference>
<dbReference type="CDD" id="cd00552">
    <property type="entry name" value="RaiA"/>
    <property type="match status" value="1"/>
</dbReference>
<dbReference type="GO" id="GO:0045900">
    <property type="term" value="P:negative regulation of translational elongation"/>
    <property type="evidence" value="ECO:0007669"/>
    <property type="project" value="TreeGrafter"/>
</dbReference>
<dbReference type="PANTHER" id="PTHR33231:SF1">
    <property type="entry name" value="30S RIBOSOMAL PROTEIN"/>
    <property type="match status" value="1"/>
</dbReference>
<comment type="subunit">
    <text evidence="3">Associates exclusively with 100S ribosomes, which are dimers of 70S ribosomes.</text>
</comment>
<dbReference type="EMBL" id="JAGKTC010000001">
    <property type="protein sequence ID" value="MBP3983019.1"/>
    <property type="molecule type" value="Genomic_DNA"/>
</dbReference>
<evidence type="ECO:0000313" key="6">
    <source>
        <dbReference type="EMBL" id="MBP3983019.1"/>
    </source>
</evidence>
<proteinExistence type="inferred from homology"/>
<evidence type="ECO:0000256" key="5">
    <source>
        <dbReference type="ARBA" id="ARBA00041319"/>
    </source>
</evidence>
<evidence type="ECO:0000256" key="2">
    <source>
        <dbReference type="ARBA" id="ARBA00038434"/>
    </source>
</evidence>
<dbReference type="Proteomes" id="UP000673447">
    <property type="component" value="Unassembled WGS sequence"/>
</dbReference>
<dbReference type="InterPro" id="IPR003489">
    <property type="entry name" value="RHF/RaiA"/>
</dbReference>
<keyword evidence="7" id="KW-1185">Reference proteome</keyword>
<dbReference type="RefSeq" id="WP_210534889.1">
    <property type="nucleotide sequence ID" value="NZ_JAGKTC010000001.1"/>
</dbReference>
<dbReference type="SUPFAM" id="SSF69754">
    <property type="entry name" value="Ribosome binding protein Y (YfiA homologue)"/>
    <property type="match status" value="1"/>
</dbReference>
<dbReference type="GO" id="GO:0043024">
    <property type="term" value="F:ribosomal small subunit binding"/>
    <property type="evidence" value="ECO:0007669"/>
    <property type="project" value="TreeGrafter"/>
</dbReference>
<name>A0A940WX94_9GAMM</name>
<evidence type="ECO:0000313" key="7">
    <source>
        <dbReference type="Proteomes" id="UP000673447"/>
    </source>
</evidence>
<dbReference type="PANTHER" id="PTHR33231">
    <property type="entry name" value="30S RIBOSOMAL PROTEIN"/>
    <property type="match status" value="1"/>
</dbReference>
<dbReference type="InterPro" id="IPR036567">
    <property type="entry name" value="RHF-like"/>
</dbReference>
<dbReference type="AlphaFoldDB" id="A0A940WX94"/>
<keyword evidence="1" id="KW-0810">Translation regulation</keyword>
<dbReference type="GO" id="GO:0022627">
    <property type="term" value="C:cytosolic small ribosomal subunit"/>
    <property type="evidence" value="ECO:0007669"/>
    <property type="project" value="TreeGrafter"/>
</dbReference>
<reference evidence="6" key="2">
    <citation type="submission" date="2021-03" db="EMBL/GenBank/DDBJ databases">
        <authorList>
            <person name="Cao W."/>
        </authorList>
    </citation>
    <scope>NUCLEOTIDE SEQUENCE</scope>
    <source>
        <strain evidence="6">110414</strain>
    </source>
</reference>
<comment type="caution">
    <text evidence="6">The sequence shown here is derived from an EMBL/GenBank/DDBJ whole genome shotgun (WGS) entry which is preliminary data.</text>
</comment>
<accession>A0A940WX94</accession>
<gene>
    <name evidence="6" type="primary">raiA</name>
    <name evidence="6" type="ORF">J5837_01170</name>
</gene>
<comment type="similarity">
    <text evidence="2">Belongs to the HPF/YfiA ribosome-associated protein family. Short HPF subfamily.</text>
</comment>
<sequence>MRIETYGQQFEVTPALREYVESKFKRLERHFDQPLDVRTQLGFQKPDYLAEATLSFAGRTLHADATDQTMYAAIDVLADKLDRLLLKHKQKKIDQERGPRGEHAD</sequence>
<dbReference type="NCBIfam" id="TIGR00741">
    <property type="entry name" value="yfiA"/>
    <property type="match status" value="1"/>
</dbReference>
<evidence type="ECO:0000256" key="4">
    <source>
        <dbReference type="ARBA" id="ARBA00041148"/>
    </source>
</evidence>
<organism evidence="6 7">
    <name type="scientific">Pseudoxanthomonas helianthi</name>
    <dbReference type="NCBI Taxonomy" id="1453541"/>
    <lineage>
        <taxon>Bacteria</taxon>
        <taxon>Pseudomonadati</taxon>
        <taxon>Pseudomonadota</taxon>
        <taxon>Gammaproteobacteria</taxon>
        <taxon>Lysobacterales</taxon>
        <taxon>Lysobacteraceae</taxon>
        <taxon>Pseudoxanthomonas</taxon>
    </lineage>
</organism>
<evidence type="ECO:0000256" key="1">
    <source>
        <dbReference type="ARBA" id="ARBA00022845"/>
    </source>
</evidence>
<evidence type="ECO:0000256" key="3">
    <source>
        <dbReference type="ARBA" id="ARBA00038695"/>
    </source>
</evidence>